<evidence type="ECO:0000259" key="1">
    <source>
        <dbReference type="PROSITE" id="PS51186"/>
    </source>
</evidence>
<name>A0ABW1V3B9_9BACL</name>
<dbReference type="PANTHER" id="PTHR43792">
    <property type="entry name" value="GNAT FAMILY, PUTATIVE (AFU_ORTHOLOGUE AFUA_3G00765)-RELATED-RELATED"/>
    <property type="match status" value="1"/>
</dbReference>
<comment type="caution">
    <text evidence="2">The sequence shown here is derived from an EMBL/GenBank/DDBJ whole genome shotgun (WGS) entry which is preliminary data.</text>
</comment>
<dbReference type="Gene3D" id="3.40.630.30">
    <property type="match status" value="1"/>
</dbReference>
<dbReference type="SUPFAM" id="SSF55729">
    <property type="entry name" value="Acyl-CoA N-acyltransferases (Nat)"/>
    <property type="match status" value="1"/>
</dbReference>
<sequence>MNVFPELNTERFWLRRLTLNDSAALFDYFSNDDVTRYYDLETLTSIEQARQIIMNWQLRWEQDETIRWGICVNGHNTVIGTIGFHNWSALHQRTEVGYELAPQYWRQGIMSECLQEVLRFGFVEMGFNRIEALIDPDNVSSRKLLEKCGLKQEGLLRDYLFEKGKFVDAAIFSRLKKEYITS</sequence>
<keyword evidence="2" id="KW-0012">Acyltransferase</keyword>
<dbReference type="EC" id="2.3.-.-" evidence="2"/>
<keyword evidence="2" id="KW-0808">Transferase</keyword>
<dbReference type="Proteomes" id="UP001596233">
    <property type="component" value="Unassembled WGS sequence"/>
</dbReference>
<dbReference type="RefSeq" id="WP_379233974.1">
    <property type="nucleotide sequence ID" value="NZ_JBHSTE010000003.1"/>
</dbReference>
<dbReference type="GO" id="GO:0016746">
    <property type="term" value="F:acyltransferase activity"/>
    <property type="evidence" value="ECO:0007669"/>
    <property type="project" value="UniProtKB-KW"/>
</dbReference>
<dbReference type="InterPro" id="IPR051531">
    <property type="entry name" value="N-acetyltransferase"/>
</dbReference>
<evidence type="ECO:0000313" key="3">
    <source>
        <dbReference type="Proteomes" id="UP001596233"/>
    </source>
</evidence>
<dbReference type="EMBL" id="JBHSTE010000003">
    <property type="protein sequence ID" value="MFC6332983.1"/>
    <property type="molecule type" value="Genomic_DNA"/>
</dbReference>
<gene>
    <name evidence="2" type="ORF">ACFP56_10145</name>
</gene>
<feature type="domain" description="N-acetyltransferase" evidence="1">
    <location>
        <begin position="24"/>
        <end position="168"/>
    </location>
</feature>
<dbReference type="PANTHER" id="PTHR43792:SF9">
    <property type="entry name" value="RIBOSOMAL-PROTEIN-ALANINE ACETYLTRANSFERASE"/>
    <property type="match status" value="1"/>
</dbReference>
<reference evidence="3" key="1">
    <citation type="journal article" date="2019" name="Int. J. Syst. Evol. Microbiol.">
        <title>The Global Catalogue of Microorganisms (GCM) 10K type strain sequencing project: providing services to taxonomists for standard genome sequencing and annotation.</title>
        <authorList>
            <consortium name="The Broad Institute Genomics Platform"/>
            <consortium name="The Broad Institute Genome Sequencing Center for Infectious Disease"/>
            <person name="Wu L."/>
            <person name="Ma J."/>
        </authorList>
    </citation>
    <scope>NUCLEOTIDE SEQUENCE [LARGE SCALE GENOMIC DNA]</scope>
    <source>
        <strain evidence="3">PCU 280</strain>
    </source>
</reference>
<dbReference type="InterPro" id="IPR016181">
    <property type="entry name" value="Acyl_CoA_acyltransferase"/>
</dbReference>
<proteinExistence type="predicted"/>
<dbReference type="InterPro" id="IPR000182">
    <property type="entry name" value="GNAT_dom"/>
</dbReference>
<organism evidence="2 3">
    <name type="scientific">Paenibacillus septentrionalis</name>
    <dbReference type="NCBI Taxonomy" id="429342"/>
    <lineage>
        <taxon>Bacteria</taxon>
        <taxon>Bacillati</taxon>
        <taxon>Bacillota</taxon>
        <taxon>Bacilli</taxon>
        <taxon>Bacillales</taxon>
        <taxon>Paenibacillaceae</taxon>
        <taxon>Paenibacillus</taxon>
    </lineage>
</organism>
<evidence type="ECO:0000313" key="2">
    <source>
        <dbReference type="EMBL" id="MFC6332983.1"/>
    </source>
</evidence>
<keyword evidence="3" id="KW-1185">Reference proteome</keyword>
<protein>
    <submittedName>
        <fullName evidence="2">GNAT family N-acetyltransferase</fullName>
        <ecNumber evidence="2">2.3.-.-</ecNumber>
    </submittedName>
</protein>
<dbReference type="PROSITE" id="PS51186">
    <property type="entry name" value="GNAT"/>
    <property type="match status" value="1"/>
</dbReference>
<dbReference type="Pfam" id="PF13302">
    <property type="entry name" value="Acetyltransf_3"/>
    <property type="match status" value="1"/>
</dbReference>
<accession>A0ABW1V3B9</accession>